<dbReference type="PANTHER" id="PTHR14269">
    <property type="entry name" value="CDP-DIACYLGLYCEROL--GLYCEROL-3-PHOSPHATE 3-PHOSPHATIDYLTRANSFERASE-RELATED"/>
    <property type="match status" value="1"/>
</dbReference>
<gene>
    <name evidence="1" type="ORF">H103_08472</name>
</gene>
<proteinExistence type="predicted"/>
<dbReference type="Proteomes" id="UP000023758">
    <property type="component" value="Unassembled WGS sequence"/>
</dbReference>
<evidence type="ECO:0000313" key="1">
    <source>
        <dbReference type="EMBL" id="EZF47729.1"/>
    </source>
</evidence>
<dbReference type="InterPro" id="IPR023214">
    <property type="entry name" value="HAD_sf"/>
</dbReference>
<dbReference type="InterPro" id="IPR006357">
    <property type="entry name" value="HAD-SF_hydro_IIA"/>
</dbReference>
<dbReference type="InterPro" id="IPR036412">
    <property type="entry name" value="HAD-like_sf"/>
</dbReference>
<sequence>MRLRRIPFPVGFSGVPRPHLVTRSLAASYSQRGFKTSTTAPLEVPNFAFAFDIDGVLLRASRPLPGASQSLSLLQKQRIPFILLTNGGGMSEQERIAQLSDGLEIPLDPELIIQSHTPYTQLVRGKHDQEPLENKTVLVVGGDGDKCRDVAKQYGFKSMLTPGDIFMAHPSIWPFSSAFSNYYEGITKPLTNSIDPIDPSKGLKIDAILVFNDPRDWALDIQIIIDLLLSRDGIVGTISDKNNRDDLPNRGYQQDGQPALYFSNPDLLWAAGYHQPRLGQGGFCAALEGVWSAMTGGSESGVALLKTTIGKPHKLTYDFAEQRLIELRNKRFQTDVPAPLETIYMIGDNPESDIRGAHSYISSTDVNWVPVLVKSGVYTGGTPAWTPKTIVDGVGEAVSWSLAQSNWKKHLSDI</sequence>
<dbReference type="FunFam" id="3.40.50.1000:FF:000069">
    <property type="entry name" value="HAD-superfamily subfamily IIA hydrolase"/>
    <property type="match status" value="1"/>
</dbReference>
<dbReference type="InterPro" id="IPR006353">
    <property type="entry name" value="HAD-SF_hydro_IIA_CECR5"/>
</dbReference>
<dbReference type="InterPro" id="IPR050324">
    <property type="entry name" value="CDP-alcohol_PTase-I"/>
</dbReference>
<dbReference type="Pfam" id="PF13242">
    <property type="entry name" value="Hydrolase_like"/>
    <property type="match status" value="1"/>
</dbReference>
<dbReference type="GO" id="GO:0016787">
    <property type="term" value="F:hydrolase activity"/>
    <property type="evidence" value="ECO:0007669"/>
    <property type="project" value="UniProtKB-KW"/>
</dbReference>
<name>A0A022VP80_TRIRU</name>
<dbReference type="Gene3D" id="3.40.50.1000">
    <property type="entry name" value="HAD superfamily/HAD-like"/>
    <property type="match status" value="2"/>
</dbReference>
<dbReference type="GO" id="GO:0046474">
    <property type="term" value="P:glycerophospholipid biosynthetic process"/>
    <property type="evidence" value="ECO:0007669"/>
    <property type="project" value="TreeGrafter"/>
</dbReference>
<dbReference type="Pfam" id="PF13344">
    <property type="entry name" value="Hydrolase_6"/>
    <property type="match status" value="1"/>
</dbReference>
<keyword evidence="1" id="KW-0378">Hydrolase</keyword>
<protein>
    <submittedName>
        <fullName evidence="1">TIGR01456 family HAD hydrolase</fullName>
    </submittedName>
</protein>
<dbReference type="NCBIfam" id="TIGR01460">
    <property type="entry name" value="HAD-SF-IIA"/>
    <property type="match status" value="1"/>
</dbReference>
<dbReference type="EMBL" id="KK207940">
    <property type="protein sequence ID" value="EZF47729.1"/>
    <property type="molecule type" value="Genomic_DNA"/>
</dbReference>
<dbReference type="NCBIfam" id="TIGR01456">
    <property type="entry name" value="CECR5"/>
    <property type="match status" value="1"/>
</dbReference>
<accession>A0A022VP80</accession>
<dbReference type="AlphaFoldDB" id="A0A022VP80"/>
<reference evidence="1" key="1">
    <citation type="submission" date="2014-02" db="EMBL/GenBank/DDBJ databases">
        <title>The Genome Sequence of Trichophyton rubrum (morphotype fischeri) CBS 288.86.</title>
        <authorList>
            <consortium name="The Broad Institute Genomics Platform"/>
            <person name="Cuomo C.A."/>
            <person name="White T.C."/>
            <person name="Graser Y."/>
            <person name="Martinez-Rossi N."/>
            <person name="Heitman J."/>
            <person name="Young S.K."/>
            <person name="Zeng Q."/>
            <person name="Gargeya S."/>
            <person name="Abouelleil A."/>
            <person name="Alvarado L."/>
            <person name="Chapman S.B."/>
            <person name="Gainer-Dewar J."/>
            <person name="Goldberg J."/>
            <person name="Griggs A."/>
            <person name="Gujja S."/>
            <person name="Hansen M."/>
            <person name="Howarth C."/>
            <person name="Imamovic A."/>
            <person name="Larimer J."/>
            <person name="Martinez D."/>
            <person name="Murphy C."/>
            <person name="Pearson M.D."/>
            <person name="Persinoti G."/>
            <person name="Poon T."/>
            <person name="Priest M."/>
            <person name="Roberts A.D."/>
            <person name="Saif S."/>
            <person name="Shea T.D."/>
            <person name="Sykes S.N."/>
            <person name="Wortman J."/>
            <person name="Nusbaum C."/>
            <person name="Birren B."/>
        </authorList>
    </citation>
    <scope>NUCLEOTIDE SEQUENCE [LARGE SCALE GENOMIC DNA]</scope>
    <source>
        <strain evidence="1">CBS 288.86</strain>
    </source>
</reference>
<dbReference type="OrthoDB" id="10251048at2759"/>
<organism evidence="1">
    <name type="scientific">Trichophyton rubrum CBS 288.86</name>
    <dbReference type="NCBI Taxonomy" id="1215330"/>
    <lineage>
        <taxon>Eukaryota</taxon>
        <taxon>Fungi</taxon>
        <taxon>Dikarya</taxon>
        <taxon>Ascomycota</taxon>
        <taxon>Pezizomycotina</taxon>
        <taxon>Eurotiomycetes</taxon>
        <taxon>Eurotiomycetidae</taxon>
        <taxon>Onygenales</taxon>
        <taxon>Arthrodermataceae</taxon>
        <taxon>Trichophyton</taxon>
    </lineage>
</organism>
<dbReference type="HOGENOM" id="CLU_030880_1_0_1"/>
<dbReference type="SUPFAM" id="SSF56784">
    <property type="entry name" value="HAD-like"/>
    <property type="match status" value="1"/>
</dbReference>
<dbReference type="PANTHER" id="PTHR14269:SF57">
    <property type="entry name" value="SUPERFAMILY HYDROLASE, PUTATIVE (AFU_ORTHOLOGUE AFUA_2G02580)-RELATED"/>
    <property type="match status" value="1"/>
</dbReference>
<dbReference type="GO" id="GO:0005739">
    <property type="term" value="C:mitochondrion"/>
    <property type="evidence" value="ECO:0007669"/>
    <property type="project" value="TreeGrafter"/>
</dbReference>